<organism evidence="2 3">
    <name type="scientific">Halorubrum sodomense tailed virus 2</name>
    <dbReference type="NCBI Taxonomy" id="1262527"/>
    <lineage>
        <taxon>Viruses</taxon>
        <taxon>Duplodnaviria</taxon>
        <taxon>Heunggongvirae</taxon>
        <taxon>Uroviricota</taxon>
        <taxon>Caudoviricetes</taxon>
        <taxon>Thumleimavirales</taxon>
        <taxon>Hafunaviridae</taxon>
        <taxon>Mincapvirus</taxon>
        <taxon>Mincapvirus eilatense</taxon>
        <taxon>Mincapvirus HSTV2</taxon>
    </lineage>
</organism>
<dbReference type="GeneID" id="14477170"/>
<evidence type="ECO:0000313" key="2">
    <source>
        <dbReference type="EMBL" id="AGC34301.1"/>
    </source>
</evidence>
<proteinExistence type="predicted"/>
<protein>
    <submittedName>
        <fullName evidence="2">Uncharacterized protein</fullName>
    </submittedName>
</protein>
<accession>L7THJ0</accession>
<reference evidence="2" key="1">
    <citation type="journal article" date="2013" name="J. Virol.">
        <title>Insights into head-tailed viruses infecting extremely halophilic archaea.</title>
        <authorList>
            <person name="Pietila M.K."/>
            <person name="Laurinmaki P."/>
            <person name="Russell D.A."/>
            <person name="Ko C.C."/>
            <person name="Jacobs-Sera D."/>
            <person name="Butcher S.J."/>
            <person name="Bamford D.H."/>
            <person name="Hendrix R.W."/>
        </authorList>
    </citation>
    <scope>NUCLEOTIDE SEQUENCE [LARGE SCALE GENOMIC DNA]</scope>
</reference>
<dbReference type="Proteomes" id="UP000011138">
    <property type="component" value="Segment"/>
</dbReference>
<dbReference type="EMBL" id="KC117376">
    <property type="protein sequence ID" value="AGC34301.1"/>
    <property type="molecule type" value="Genomic_DNA"/>
</dbReference>
<evidence type="ECO:0000256" key="1">
    <source>
        <dbReference type="SAM" id="MobiDB-lite"/>
    </source>
</evidence>
<gene>
    <name evidence="2" type="primary">32</name>
    <name evidence="2" type="ORF">HSTV2_32</name>
</gene>
<evidence type="ECO:0000313" key="3">
    <source>
        <dbReference type="Proteomes" id="UP000011138"/>
    </source>
</evidence>
<name>L7THJ0_9CAUD</name>
<dbReference type="KEGG" id="vg:14477170"/>
<feature type="compositionally biased region" description="Polar residues" evidence="1">
    <location>
        <begin position="111"/>
        <end position="134"/>
    </location>
</feature>
<feature type="region of interest" description="Disordered" evidence="1">
    <location>
        <begin position="109"/>
        <end position="134"/>
    </location>
</feature>
<keyword evidence="3" id="KW-1185">Reference proteome</keyword>
<dbReference type="RefSeq" id="YP_007379111.1">
    <property type="nucleotide sequence ID" value="NC_020159.1"/>
</dbReference>
<sequence length="134" mass="14469">MKLGANVEFECSNGGSIRMVGNATDLGEIGTDEGWAFYDDLYINTNTALTLDLSGVNFVQALLETRDGATVMMFGIQSREPNGTADIRLTGLLPETWYRLQFDGALAETASGRSHGQSTPSGELQFNEVSIPNE</sequence>